<evidence type="ECO:0000313" key="3">
    <source>
        <dbReference type="Proteomes" id="UP000831537"/>
    </source>
</evidence>
<evidence type="ECO:0000256" key="1">
    <source>
        <dbReference type="SAM" id="Phobius"/>
    </source>
</evidence>
<dbReference type="EMBL" id="CP095071">
    <property type="protein sequence ID" value="UOQ86507.1"/>
    <property type="molecule type" value="Genomic_DNA"/>
</dbReference>
<sequence>MKILLLLIPVFAFILNIFGLMRLIPPYITVPLLFLTIYFTVYFFNHKKQFKGFQKATIR</sequence>
<organism evidence="2 3">
    <name type="scientific">Gracilibacillus salinarum</name>
    <dbReference type="NCBI Taxonomy" id="2932255"/>
    <lineage>
        <taxon>Bacteria</taxon>
        <taxon>Bacillati</taxon>
        <taxon>Bacillota</taxon>
        <taxon>Bacilli</taxon>
        <taxon>Bacillales</taxon>
        <taxon>Bacillaceae</taxon>
        <taxon>Gracilibacillus</taxon>
    </lineage>
</organism>
<keyword evidence="1" id="KW-1133">Transmembrane helix</keyword>
<proteinExistence type="predicted"/>
<accession>A0ABY4GS61</accession>
<evidence type="ECO:0008006" key="4">
    <source>
        <dbReference type="Google" id="ProtNLM"/>
    </source>
</evidence>
<gene>
    <name evidence="2" type="ORF">MUN87_06370</name>
</gene>
<keyword evidence="1" id="KW-0472">Membrane</keyword>
<reference evidence="2 3" key="1">
    <citation type="submission" date="2022-04" db="EMBL/GenBank/DDBJ databases">
        <title>Gracilibacillus sp. isolated from saltern.</title>
        <authorList>
            <person name="Won M."/>
            <person name="Lee C.-M."/>
            <person name="Woen H.-Y."/>
            <person name="Kwon S.-W."/>
        </authorList>
    </citation>
    <scope>NUCLEOTIDE SEQUENCE [LARGE SCALE GENOMIC DNA]</scope>
    <source>
        <strain evidence="2 3">SSPM10-3</strain>
    </source>
</reference>
<name>A0ABY4GS61_9BACI</name>
<keyword evidence="3" id="KW-1185">Reference proteome</keyword>
<dbReference type="Proteomes" id="UP000831537">
    <property type="component" value="Chromosome"/>
</dbReference>
<keyword evidence="1" id="KW-0812">Transmembrane</keyword>
<evidence type="ECO:0000313" key="2">
    <source>
        <dbReference type="EMBL" id="UOQ86507.1"/>
    </source>
</evidence>
<feature type="transmembrane region" description="Helical" evidence="1">
    <location>
        <begin position="28"/>
        <end position="45"/>
    </location>
</feature>
<protein>
    <recommendedName>
        <fullName evidence="4">Membrane protein YizD</fullName>
    </recommendedName>
</protein>